<comment type="caution">
    <text evidence="2">The sequence shown here is derived from an EMBL/GenBank/DDBJ whole genome shotgun (WGS) entry which is preliminary data.</text>
</comment>
<proteinExistence type="predicted"/>
<protein>
    <submittedName>
        <fullName evidence="2">Uncharacterized protein</fullName>
    </submittedName>
</protein>
<organism evidence="2 3">
    <name type="scientific">Brassica napus</name>
    <name type="common">Rape</name>
    <dbReference type="NCBI Taxonomy" id="3708"/>
    <lineage>
        <taxon>Eukaryota</taxon>
        <taxon>Viridiplantae</taxon>
        <taxon>Streptophyta</taxon>
        <taxon>Embryophyta</taxon>
        <taxon>Tracheophyta</taxon>
        <taxon>Spermatophyta</taxon>
        <taxon>Magnoliopsida</taxon>
        <taxon>eudicotyledons</taxon>
        <taxon>Gunneridae</taxon>
        <taxon>Pentapetalae</taxon>
        <taxon>rosids</taxon>
        <taxon>malvids</taxon>
        <taxon>Brassicales</taxon>
        <taxon>Brassicaceae</taxon>
        <taxon>Brassiceae</taxon>
        <taxon>Brassica</taxon>
    </lineage>
</organism>
<keyword evidence="1" id="KW-1133">Transmembrane helix</keyword>
<dbReference type="Proteomes" id="UP000824890">
    <property type="component" value="Unassembled WGS sequence"/>
</dbReference>
<evidence type="ECO:0000313" key="3">
    <source>
        <dbReference type="Proteomes" id="UP000824890"/>
    </source>
</evidence>
<sequence length="218" mass="24914">YGETLVVVRDHCRLVVDEGIPIMVSIFGNSYVKCTIVIWYFWSQLCLFYAVFLIIYTATETKKVHWRHIRTSDALQLLLTLEHAHIFSAIVTTTACSALHTASNQLGMFYVLLLVNFNCVHERPVNTTSSVSLNSLVFFLLVDPKKHVQTAKPDLQSLNSSSRSHDALEWNVHMLLLPQMLPSLPLLVEPIWSFNQVQWCMLSPSNILSYVSYVLWVT</sequence>
<keyword evidence="1" id="KW-0812">Transmembrane</keyword>
<feature type="non-terminal residue" evidence="2">
    <location>
        <position position="1"/>
    </location>
</feature>
<keyword evidence="3" id="KW-1185">Reference proteome</keyword>
<dbReference type="EMBL" id="JAGKQM010000007">
    <property type="protein sequence ID" value="KAH0918072.1"/>
    <property type="molecule type" value="Genomic_DNA"/>
</dbReference>
<reference evidence="2 3" key="1">
    <citation type="submission" date="2021-05" db="EMBL/GenBank/DDBJ databases">
        <title>Genome Assembly of Synthetic Allotetraploid Brassica napus Reveals Homoeologous Exchanges between Subgenomes.</title>
        <authorList>
            <person name="Davis J.T."/>
        </authorList>
    </citation>
    <scope>NUCLEOTIDE SEQUENCE [LARGE SCALE GENOMIC DNA]</scope>
    <source>
        <strain evidence="3">cv. Da-Ae</strain>
        <tissue evidence="2">Seedling</tissue>
    </source>
</reference>
<gene>
    <name evidence="2" type="ORF">HID58_025732</name>
</gene>
<feature type="transmembrane region" description="Helical" evidence="1">
    <location>
        <begin position="37"/>
        <end position="58"/>
    </location>
</feature>
<evidence type="ECO:0000313" key="2">
    <source>
        <dbReference type="EMBL" id="KAH0918072.1"/>
    </source>
</evidence>
<name>A0ABQ8CLX1_BRANA</name>
<keyword evidence="1" id="KW-0472">Membrane</keyword>
<evidence type="ECO:0000256" key="1">
    <source>
        <dbReference type="SAM" id="Phobius"/>
    </source>
</evidence>
<accession>A0ABQ8CLX1</accession>